<keyword evidence="5 9" id="KW-0326">Glycosidase</keyword>
<comment type="caution">
    <text evidence="9">The sequence shown here is derived from an EMBL/GenBank/DDBJ whole genome shotgun (WGS) entry which is preliminary data.</text>
</comment>
<comment type="similarity">
    <text evidence="1">Belongs to the glycosyl hydrolase 29 family.</text>
</comment>
<evidence type="ECO:0000256" key="5">
    <source>
        <dbReference type="ARBA" id="ARBA00023295"/>
    </source>
</evidence>
<reference evidence="9 10" key="1">
    <citation type="submission" date="2020-08" db="EMBL/GenBank/DDBJ databases">
        <title>Genomic Encyclopedia of Type Strains, Phase IV (KMG-IV): sequencing the most valuable type-strain genomes for metagenomic binning, comparative biology and taxonomic classification.</title>
        <authorList>
            <person name="Goeker M."/>
        </authorList>
    </citation>
    <scope>NUCLEOTIDE SEQUENCE [LARGE SCALE GENOMIC DNA]</scope>
    <source>
        <strain evidence="9 10">YC6886</strain>
    </source>
</reference>
<keyword evidence="4 9" id="KW-0378">Hydrolase</keyword>
<dbReference type="SUPFAM" id="SSF49785">
    <property type="entry name" value="Galactose-binding domain-like"/>
    <property type="match status" value="1"/>
</dbReference>
<evidence type="ECO:0000313" key="10">
    <source>
        <dbReference type="Proteomes" id="UP000557717"/>
    </source>
</evidence>
<dbReference type="EMBL" id="JACHFD010000007">
    <property type="protein sequence ID" value="MBB5351585.1"/>
    <property type="molecule type" value="Genomic_DNA"/>
</dbReference>
<dbReference type="Pfam" id="PF01120">
    <property type="entry name" value="Alpha_L_fucos"/>
    <property type="match status" value="1"/>
</dbReference>
<dbReference type="InterPro" id="IPR008979">
    <property type="entry name" value="Galactose-bd-like_sf"/>
</dbReference>
<dbReference type="InterPro" id="IPR000933">
    <property type="entry name" value="Glyco_hydro_29"/>
</dbReference>
<name>A0A840V0R7_9BACT</name>
<keyword evidence="3 6" id="KW-0732">Signal</keyword>
<dbReference type="PANTHER" id="PTHR10030:SF37">
    <property type="entry name" value="ALPHA-L-FUCOSIDASE-RELATED"/>
    <property type="match status" value="1"/>
</dbReference>
<feature type="domain" description="F5/8 type C" evidence="7">
    <location>
        <begin position="347"/>
        <end position="448"/>
    </location>
</feature>
<dbReference type="EC" id="3.2.1.51" evidence="2"/>
<dbReference type="GO" id="GO:0005764">
    <property type="term" value="C:lysosome"/>
    <property type="evidence" value="ECO:0007669"/>
    <property type="project" value="TreeGrafter"/>
</dbReference>
<feature type="domain" description="Glycoside hydrolase family 29 N-terminal" evidence="8">
    <location>
        <begin position="64"/>
        <end position="317"/>
    </location>
</feature>
<protein>
    <recommendedName>
        <fullName evidence="2">alpha-L-fucosidase</fullName>
        <ecNumber evidence="2">3.2.1.51</ecNumber>
    </recommendedName>
</protein>
<keyword evidence="10" id="KW-1185">Reference proteome</keyword>
<dbReference type="AlphaFoldDB" id="A0A840V0R7"/>
<evidence type="ECO:0000313" key="9">
    <source>
        <dbReference type="EMBL" id="MBB5351585.1"/>
    </source>
</evidence>
<evidence type="ECO:0000259" key="8">
    <source>
        <dbReference type="Pfam" id="PF01120"/>
    </source>
</evidence>
<dbReference type="Gene3D" id="3.20.20.80">
    <property type="entry name" value="Glycosidases"/>
    <property type="match status" value="1"/>
</dbReference>
<dbReference type="InterPro" id="IPR017853">
    <property type="entry name" value="GH"/>
</dbReference>
<evidence type="ECO:0000259" key="7">
    <source>
        <dbReference type="Pfam" id="PF00754"/>
    </source>
</evidence>
<dbReference type="SMART" id="SM00812">
    <property type="entry name" value="Alpha_L_fucos"/>
    <property type="match status" value="1"/>
</dbReference>
<dbReference type="InterPro" id="IPR000421">
    <property type="entry name" value="FA58C"/>
</dbReference>
<organism evidence="9 10">
    <name type="scientific">Haloferula luteola</name>
    <dbReference type="NCBI Taxonomy" id="595692"/>
    <lineage>
        <taxon>Bacteria</taxon>
        <taxon>Pseudomonadati</taxon>
        <taxon>Verrucomicrobiota</taxon>
        <taxon>Verrucomicrobiia</taxon>
        <taxon>Verrucomicrobiales</taxon>
        <taxon>Verrucomicrobiaceae</taxon>
        <taxon>Haloferula</taxon>
    </lineage>
</organism>
<feature type="chain" id="PRO_5032587541" description="alpha-L-fucosidase" evidence="6">
    <location>
        <begin position="22"/>
        <end position="465"/>
    </location>
</feature>
<dbReference type="RefSeq" id="WP_184017882.1">
    <property type="nucleotide sequence ID" value="NZ_JACHFD010000007.1"/>
</dbReference>
<accession>A0A840V0R7</accession>
<proteinExistence type="inferred from homology"/>
<gene>
    <name evidence="9" type="ORF">HNR46_001822</name>
</gene>
<dbReference type="Pfam" id="PF00754">
    <property type="entry name" value="F5_F8_type_C"/>
    <property type="match status" value="1"/>
</dbReference>
<sequence length="465" mass="53594">MTRFTLLLALLGGAIWTPVKAAEPTRSLHALQEDFVNLRFGMFIHFNMPTFFPGDWPDPDASPEAFTPRHLDCDQWAEAAVSAHMSYGCLTTKHHSGFCIWDTRTTDYSSMHSPVKRDVVKEYVEAFRKRGLKTMLYYSMLDTHHRIRPGHIKPENTEMILQQLTELLTHYGEIDALVIDGWDAPWSRISYEEIPFERIYLHIKSLQPNCLVMDLNAAKYPADALFYGDIKPYEQNAGQHISKETNRLPAMSCLPLNGAWFWEPRFPEEPVKDPQELVEKNLRPFNEAYCNFMLNVSPNADGKLDDNALVALKEMGEMWEPSKKRIRVPDGIAPIVASNLAKGRPAESSWSDDMWIMDFANDDDFGTSWISHPSVEKPWWEVELGKGTRFNMITLFEAEPRVESYKLEFWDGSHWKTLAAGRGEKQGRLTVHRFEEVEAEKVRIEIEKFHAPPVIAEFGVYHETR</sequence>
<evidence type="ECO:0000256" key="2">
    <source>
        <dbReference type="ARBA" id="ARBA00012662"/>
    </source>
</evidence>
<evidence type="ECO:0000256" key="1">
    <source>
        <dbReference type="ARBA" id="ARBA00007951"/>
    </source>
</evidence>
<dbReference type="GO" id="GO:0004560">
    <property type="term" value="F:alpha-L-fucosidase activity"/>
    <property type="evidence" value="ECO:0007669"/>
    <property type="project" value="UniProtKB-EC"/>
</dbReference>
<dbReference type="GO" id="GO:0016139">
    <property type="term" value="P:glycoside catabolic process"/>
    <property type="evidence" value="ECO:0007669"/>
    <property type="project" value="TreeGrafter"/>
</dbReference>
<dbReference type="InterPro" id="IPR057739">
    <property type="entry name" value="Glyco_hydro_29_N"/>
</dbReference>
<feature type="signal peptide" evidence="6">
    <location>
        <begin position="1"/>
        <end position="21"/>
    </location>
</feature>
<dbReference type="SUPFAM" id="SSF51445">
    <property type="entry name" value="(Trans)glycosidases"/>
    <property type="match status" value="1"/>
</dbReference>
<dbReference type="PANTHER" id="PTHR10030">
    <property type="entry name" value="ALPHA-L-FUCOSIDASE"/>
    <property type="match status" value="1"/>
</dbReference>
<dbReference type="GO" id="GO:0006004">
    <property type="term" value="P:fucose metabolic process"/>
    <property type="evidence" value="ECO:0007669"/>
    <property type="project" value="TreeGrafter"/>
</dbReference>
<dbReference type="Proteomes" id="UP000557717">
    <property type="component" value="Unassembled WGS sequence"/>
</dbReference>
<evidence type="ECO:0000256" key="3">
    <source>
        <dbReference type="ARBA" id="ARBA00022729"/>
    </source>
</evidence>
<evidence type="ECO:0000256" key="4">
    <source>
        <dbReference type="ARBA" id="ARBA00022801"/>
    </source>
</evidence>
<dbReference type="Gene3D" id="2.60.120.260">
    <property type="entry name" value="Galactose-binding domain-like"/>
    <property type="match status" value="1"/>
</dbReference>
<evidence type="ECO:0000256" key="6">
    <source>
        <dbReference type="SAM" id="SignalP"/>
    </source>
</evidence>